<organism evidence="2 3">
    <name type="scientific">Caulobacter rhizosphaerae</name>
    <dbReference type="NCBI Taxonomy" id="2010972"/>
    <lineage>
        <taxon>Bacteria</taxon>
        <taxon>Pseudomonadati</taxon>
        <taxon>Pseudomonadota</taxon>
        <taxon>Alphaproteobacteria</taxon>
        <taxon>Caulobacterales</taxon>
        <taxon>Caulobacteraceae</taxon>
        <taxon>Caulobacter</taxon>
    </lineage>
</organism>
<protein>
    <recommendedName>
        <fullName evidence="4">Erythromycin esterase</fullName>
    </recommendedName>
</protein>
<gene>
    <name evidence="2" type="ORF">J2800_000513</name>
</gene>
<dbReference type="PROSITE" id="PS51318">
    <property type="entry name" value="TAT"/>
    <property type="match status" value="1"/>
</dbReference>
<reference evidence="2 3" key="1">
    <citation type="submission" date="2023-07" db="EMBL/GenBank/DDBJ databases">
        <title>Sorghum-associated microbial communities from plants grown in Nebraska, USA.</title>
        <authorList>
            <person name="Schachtman D."/>
        </authorList>
    </citation>
    <scope>NUCLEOTIDE SEQUENCE [LARGE SCALE GENOMIC DNA]</scope>
    <source>
        <strain evidence="2 3">DS2154</strain>
    </source>
</reference>
<feature type="signal peptide" evidence="1">
    <location>
        <begin position="1"/>
        <end position="22"/>
    </location>
</feature>
<evidence type="ECO:0000313" key="2">
    <source>
        <dbReference type="EMBL" id="MDR6529789.1"/>
    </source>
</evidence>
<accession>A0ABU1MUD4</accession>
<keyword evidence="1" id="KW-0732">Signal</keyword>
<proteinExistence type="predicted"/>
<comment type="caution">
    <text evidence="2">The sequence shown here is derived from an EMBL/GenBank/DDBJ whole genome shotgun (WGS) entry which is preliminary data.</text>
</comment>
<dbReference type="InterPro" id="IPR006311">
    <property type="entry name" value="TAT_signal"/>
</dbReference>
<name>A0ABU1MUD4_9CAUL</name>
<feature type="chain" id="PRO_5045960389" description="Erythromycin esterase" evidence="1">
    <location>
        <begin position="23"/>
        <end position="415"/>
    </location>
</feature>
<evidence type="ECO:0000256" key="1">
    <source>
        <dbReference type="SAM" id="SignalP"/>
    </source>
</evidence>
<dbReference type="EMBL" id="JAVDRL010000002">
    <property type="protein sequence ID" value="MDR6529789.1"/>
    <property type="molecule type" value="Genomic_DNA"/>
</dbReference>
<evidence type="ECO:0008006" key="4">
    <source>
        <dbReference type="Google" id="ProtNLM"/>
    </source>
</evidence>
<keyword evidence="3" id="KW-1185">Reference proteome</keyword>
<sequence>MDMTRRGVATVLAAASAFPGLAAAQASPAPAEASPQTRLFLERRYLPVWRAIQAAPQDPGLQQMASFLGDEATALASAGLGPAGDPPLPADATAQDALAAIVEAARDRRVVVLNEAHVASRHRGFLARVLRALRPLGFDVLAAEDFLNSREPGAPTVRSYRAGAALDPSLGFYLHDPVYAEAVREAAGLGYRLASYEQREDQRVSGEDKLAAMARRETAEADNFIADVLAPNPGSRVLVHCGYSHLRKTPDHRGTTWFAARLEEKSGIDPLCVSQAYTGSFGPHGADPPMTTAVLERFRPTDSIVVRGANGWLGAEPAGADLAVFHPPLADVAGRPGWLAADHERRRVEVAAPRPRTATVLLQAVHAVDSDQAIPADQLVLAPEAASAVLFLRPGVYRLRLETETGLVPLRTLTV</sequence>
<dbReference type="RefSeq" id="WP_310029002.1">
    <property type="nucleotide sequence ID" value="NZ_JAVDRL010000002.1"/>
</dbReference>
<evidence type="ECO:0000313" key="3">
    <source>
        <dbReference type="Proteomes" id="UP001262754"/>
    </source>
</evidence>
<dbReference type="Proteomes" id="UP001262754">
    <property type="component" value="Unassembled WGS sequence"/>
</dbReference>